<evidence type="ECO:0000313" key="7">
    <source>
        <dbReference type="Proteomes" id="UP000664357"/>
    </source>
</evidence>
<gene>
    <name evidence="6" type="ORF">JZO67_000758</name>
</gene>
<dbReference type="EMBL" id="JAFREL020000001">
    <property type="protein sequence ID" value="MEO1768819.1"/>
    <property type="molecule type" value="Genomic_DNA"/>
</dbReference>
<dbReference type="Gene3D" id="1.10.10.10">
    <property type="entry name" value="Winged helix-like DNA-binding domain superfamily/Winged helix DNA-binding domain"/>
    <property type="match status" value="1"/>
</dbReference>
<feature type="domain" description="OmpR/PhoB-type" evidence="5">
    <location>
        <begin position="124"/>
        <end position="231"/>
    </location>
</feature>
<dbReference type="Pfam" id="PF00486">
    <property type="entry name" value="Trans_reg_C"/>
    <property type="match status" value="1"/>
</dbReference>
<sequence length="252" mass="29432">MQHVLILTKNSLAEETIISKLQRMNCEILCSTDMLYRLQQGSVSPFLSYFQWVILSESLCHSEVEQILGLLKNHQLMILRMVENYPNEEEQAYWQEQGISEWLGKDISYETLREKVNELNKQLESKASVGNQILSFPHQSELVEQNDLKLLLKSFSKTELKVFERLIEAYPRSGVLSRKELCEHLWRDGDTPSNMSQLSCLINKLKRKFELHGISGETITTLWGRGYKLSSEFYDYWLLGSQQLENLRYATI</sequence>
<name>A0ABV0EMY5_9ENTE</name>
<evidence type="ECO:0000259" key="5">
    <source>
        <dbReference type="PROSITE" id="PS51755"/>
    </source>
</evidence>
<accession>A0ABV0EMY5</accession>
<dbReference type="SUPFAM" id="SSF46894">
    <property type="entry name" value="C-terminal effector domain of the bipartite response regulators"/>
    <property type="match status" value="1"/>
</dbReference>
<dbReference type="InterPro" id="IPR036388">
    <property type="entry name" value="WH-like_DNA-bd_sf"/>
</dbReference>
<evidence type="ECO:0000256" key="3">
    <source>
        <dbReference type="ARBA" id="ARBA00023163"/>
    </source>
</evidence>
<evidence type="ECO:0000256" key="1">
    <source>
        <dbReference type="ARBA" id="ARBA00023015"/>
    </source>
</evidence>
<dbReference type="RefSeq" id="WP_207700920.1">
    <property type="nucleotide sequence ID" value="NZ_JAFREL020000001.1"/>
</dbReference>
<protein>
    <recommendedName>
        <fullName evidence="5">OmpR/PhoB-type domain-containing protein</fullName>
    </recommendedName>
</protein>
<proteinExistence type="predicted"/>
<reference evidence="6 7" key="2">
    <citation type="submission" date="2024-02" db="EMBL/GenBank/DDBJ databases">
        <title>The Genome Sequence of Enterococcus sp. DIV0159.</title>
        <authorList>
            <person name="Earl A."/>
            <person name="Manson A."/>
            <person name="Gilmore M."/>
            <person name="Sanders J."/>
            <person name="Shea T."/>
            <person name="Howe W."/>
            <person name="Livny J."/>
            <person name="Cuomo C."/>
            <person name="Neafsey D."/>
            <person name="Birren B."/>
        </authorList>
    </citation>
    <scope>NUCLEOTIDE SEQUENCE [LARGE SCALE GENOMIC DNA]</scope>
    <source>
        <strain evidence="6 7">665A</strain>
    </source>
</reference>
<comment type="caution">
    <text evidence="6">The sequence shown here is derived from an EMBL/GenBank/DDBJ whole genome shotgun (WGS) entry which is preliminary data.</text>
</comment>
<evidence type="ECO:0000256" key="4">
    <source>
        <dbReference type="PROSITE-ProRule" id="PRU01091"/>
    </source>
</evidence>
<dbReference type="Proteomes" id="UP000664357">
    <property type="component" value="Unassembled WGS sequence"/>
</dbReference>
<dbReference type="SMART" id="SM00862">
    <property type="entry name" value="Trans_reg_C"/>
    <property type="match status" value="1"/>
</dbReference>
<dbReference type="PROSITE" id="PS51755">
    <property type="entry name" value="OMPR_PHOB"/>
    <property type="match status" value="1"/>
</dbReference>
<evidence type="ECO:0000256" key="2">
    <source>
        <dbReference type="ARBA" id="ARBA00023125"/>
    </source>
</evidence>
<keyword evidence="3" id="KW-0804">Transcription</keyword>
<dbReference type="InterPro" id="IPR001867">
    <property type="entry name" value="OmpR/PhoB-type_DNA-bd"/>
</dbReference>
<dbReference type="InterPro" id="IPR016032">
    <property type="entry name" value="Sig_transdc_resp-reg_C-effctor"/>
</dbReference>
<evidence type="ECO:0000313" key="6">
    <source>
        <dbReference type="EMBL" id="MEO1768819.1"/>
    </source>
</evidence>
<keyword evidence="7" id="KW-1185">Reference proteome</keyword>
<reference evidence="6 7" key="1">
    <citation type="submission" date="2021-03" db="EMBL/GenBank/DDBJ databases">
        <authorList>
            <person name="Gilmore M.S."/>
            <person name="Schwartzman J."/>
            <person name="Van Tyne D."/>
            <person name="Martin M."/>
            <person name="Earl A.M."/>
            <person name="Manson A.L."/>
            <person name="Straub T."/>
            <person name="Salamzade R."/>
            <person name="Saavedra J."/>
            <person name="Lebreton F."/>
            <person name="Prichula J."/>
            <person name="Schaufler K."/>
            <person name="Gaca A."/>
            <person name="Sgardioli B."/>
            <person name="Wagenaar J."/>
            <person name="Strong T."/>
        </authorList>
    </citation>
    <scope>NUCLEOTIDE SEQUENCE [LARGE SCALE GENOMIC DNA]</scope>
    <source>
        <strain evidence="6 7">665A</strain>
    </source>
</reference>
<keyword evidence="2 4" id="KW-0238">DNA-binding</keyword>
<organism evidence="6 7">
    <name type="scientific">Candidatus Enterococcus ferrettii</name>
    <dbReference type="NCBI Taxonomy" id="2815324"/>
    <lineage>
        <taxon>Bacteria</taxon>
        <taxon>Bacillati</taxon>
        <taxon>Bacillota</taxon>
        <taxon>Bacilli</taxon>
        <taxon>Lactobacillales</taxon>
        <taxon>Enterococcaceae</taxon>
        <taxon>Enterococcus</taxon>
    </lineage>
</organism>
<keyword evidence="1" id="KW-0805">Transcription regulation</keyword>
<feature type="DNA-binding region" description="OmpR/PhoB-type" evidence="4">
    <location>
        <begin position="124"/>
        <end position="231"/>
    </location>
</feature>